<evidence type="ECO:0000256" key="5">
    <source>
        <dbReference type="ARBA" id="ARBA00022705"/>
    </source>
</evidence>
<dbReference type="RefSeq" id="XP_009519952.1">
    <property type="nucleotide sequence ID" value="XM_009521657.1"/>
</dbReference>
<evidence type="ECO:0000313" key="13">
    <source>
        <dbReference type="EMBL" id="EGZ24664.1"/>
    </source>
</evidence>
<keyword evidence="4" id="KW-0846">Cobalamin</keyword>
<keyword evidence="8" id="KW-0676">Redox-active center</keyword>
<dbReference type="EMBL" id="JH159152">
    <property type="protein sequence ID" value="EGZ24664.1"/>
    <property type="molecule type" value="Genomic_DNA"/>
</dbReference>
<accession>G4Z0A7</accession>
<evidence type="ECO:0000259" key="12">
    <source>
        <dbReference type="Pfam" id="PF21995"/>
    </source>
</evidence>
<dbReference type="PANTHER" id="PTHR43371">
    <property type="entry name" value="VITAMIN B12-DEPENDENT RIBONUCLEOTIDE REDUCTASE"/>
    <property type="match status" value="1"/>
</dbReference>
<dbReference type="GeneID" id="20650046"/>
<evidence type="ECO:0000256" key="6">
    <source>
        <dbReference type="ARBA" id="ARBA00023002"/>
    </source>
</evidence>
<dbReference type="Pfam" id="PF17975">
    <property type="entry name" value="RNR_Alpha"/>
    <property type="match status" value="1"/>
</dbReference>
<evidence type="ECO:0000256" key="9">
    <source>
        <dbReference type="ARBA" id="ARBA00023285"/>
    </source>
</evidence>
<keyword evidence="5" id="KW-0235">DNA replication</keyword>
<sequence>MAPTTSYPTSAAVGSVVDSSTSRTSESSAKLLFEAATDPNTASAINTGMEFHAGPGYSPFTLDKGFVAGFERQTPPFGFNGLGELVYMRTYSRVKADGTKERWFETVERVINGTFTMQKKWLQQLGQPWNQDEMTRVAQEMYTRVFQMKFTPPGRGLWAMGSPITEERGLYAALNNCAFVSTADILELETPAEPFCFLMEAAMLGVGVGFDTKGAGKLLVQGCDETKANVYAIPDSREGWVESVKMLLEAHFLHQPALKFDYSLIRPAGEPIKGFGGISSGAGSLIALHEAIESILKPLAGKPLTARGIVDIMNQMGVCVVSGNVRRTAEIAFGNYNDEEYVDLKNYEKNPDRAAYGWTSNNSIFADIGMDYKPIAERIVRNGEPGFAWLENMRNYGRMNGFKDDRDRNASGGNPCLEQTLESYEMCCLVETFPYSHDSLEDFLETLKYAYMYAKTVTLGQTQWPRTNEVMQRNRRIGCSMSGIAQFISNRGLNEFQRWCEAGYDRIQEVDKQISARFAIPRSIKTTSIKPSGTVSLLAGATPGMHYPESRFYIRRMRLDKHSDLLSALQRAGYEIEPAHEAPDSTLVVSIPVDVGKGVRTLSDVSAWEQFALSAFLQRYWADNQVSCTVTFDPKTEGPQLARMLDYFQYQLKGISLLPKLELGAYKQMPYEEINARTYHTMNQSIEPLQFNVIQSTETVVNVPDKYCEACVTDP</sequence>
<dbReference type="SMR" id="G4Z0A7"/>
<keyword evidence="14" id="KW-1185">Reference proteome</keyword>
<dbReference type="KEGG" id="psoj:PHYSODRAFT_359310"/>
<dbReference type="Pfam" id="PF21995">
    <property type="entry name" value="RNR-II_ins_dom"/>
    <property type="match status" value="1"/>
</dbReference>
<comment type="similarity">
    <text evidence="2">Belongs to the class II ribonucleoside-triphosphate reductase family.</text>
</comment>
<gene>
    <name evidence="13" type="ORF">PHYSODRAFT_359310</name>
</gene>
<name>G4Z0A7_PHYSP</name>
<proteinExistence type="inferred from homology"/>
<comment type="cofactor">
    <cofactor evidence="1">
        <name>adenosylcob(III)alamin</name>
        <dbReference type="ChEBI" id="CHEBI:18408"/>
    </cofactor>
</comment>
<dbReference type="InParanoid" id="G4Z0A7"/>
<evidence type="ECO:0000259" key="11">
    <source>
        <dbReference type="Pfam" id="PF17975"/>
    </source>
</evidence>
<reference evidence="13 14" key="1">
    <citation type="journal article" date="2006" name="Science">
        <title>Phytophthora genome sequences uncover evolutionary origins and mechanisms of pathogenesis.</title>
        <authorList>
            <person name="Tyler B.M."/>
            <person name="Tripathy S."/>
            <person name="Zhang X."/>
            <person name="Dehal P."/>
            <person name="Jiang R.H."/>
            <person name="Aerts A."/>
            <person name="Arredondo F.D."/>
            <person name="Baxter L."/>
            <person name="Bensasson D."/>
            <person name="Beynon J.L."/>
            <person name="Chapman J."/>
            <person name="Damasceno C.M."/>
            <person name="Dorrance A.E."/>
            <person name="Dou D."/>
            <person name="Dickerman A.W."/>
            <person name="Dubchak I.L."/>
            <person name="Garbelotto M."/>
            <person name="Gijzen M."/>
            <person name="Gordon S.G."/>
            <person name="Govers F."/>
            <person name="Grunwald N.J."/>
            <person name="Huang W."/>
            <person name="Ivors K.L."/>
            <person name="Jones R.W."/>
            <person name="Kamoun S."/>
            <person name="Krampis K."/>
            <person name="Lamour K.H."/>
            <person name="Lee M.K."/>
            <person name="McDonald W.H."/>
            <person name="Medina M."/>
            <person name="Meijer H.J."/>
            <person name="Nordberg E.K."/>
            <person name="Maclean D.J."/>
            <person name="Ospina-Giraldo M.D."/>
            <person name="Morris P.F."/>
            <person name="Phuntumart V."/>
            <person name="Putnam N.H."/>
            <person name="Rash S."/>
            <person name="Rose J.K."/>
            <person name="Sakihama Y."/>
            <person name="Salamov A.A."/>
            <person name="Savidor A."/>
            <person name="Scheuring C.F."/>
            <person name="Smith B.M."/>
            <person name="Sobral B.W."/>
            <person name="Terry A."/>
            <person name="Torto-Alalibo T.A."/>
            <person name="Win J."/>
            <person name="Xu Z."/>
            <person name="Zhang H."/>
            <person name="Grigoriev I.V."/>
            <person name="Rokhsar D.S."/>
            <person name="Boore J.L."/>
        </authorList>
    </citation>
    <scope>NUCLEOTIDE SEQUENCE [LARGE SCALE GENOMIC DNA]</scope>
    <source>
        <strain evidence="13 14">P6497</strain>
    </source>
</reference>
<evidence type="ECO:0000313" key="14">
    <source>
        <dbReference type="Proteomes" id="UP000002640"/>
    </source>
</evidence>
<evidence type="ECO:0000256" key="10">
    <source>
        <dbReference type="ARBA" id="ARBA00048987"/>
    </source>
</evidence>
<dbReference type="InterPro" id="IPR040763">
    <property type="entry name" value="RNR_alpha_hel"/>
</dbReference>
<dbReference type="OMA" id="FHCNLAE"/>
<evidence type="ECO:0000256" key="4">
    <source>
        <dbReference type="ARBA" id="ARBA00022628"/>
    </source>
</evidence>
<keyword evidence="7" id="KW-1015">Disulfide bond</keyword>
<evidence type="ECO:0000256" key="7">
    <source>
        <dbReference type="ARBA" id="ARBA00023157"/>
    </source>
</evidence>
<dbReference type="FunFam" id="3.20.70.20:FF:000039">
    <property type="entry name" value="Uncharacterized protein"/>
    <property type="match status" value="1"/>
</dbReference>
<dbReference type="Proteomes" id="UP000002640">
    <property type="component" value="Unassembled WGS sequence"/>
</dbReference>
<keyword evidence="6" id="KW-0560">Oxidoreductase</keyword>
<evidence type="ECO:0000256" key="8">
    <source>
        <dbReference type="ARBA" id="ARBA00023284"/>
    </source>
</evidence>
<dbReference type="AlphaFoldDB" id="G4Z0A7"/>
<evidence type="ECO:0000256" key="3">
    <source>
        <dbReference type="ARBA" id="ARBA00012275"/>
    </source>
</evidence>
<dbReference type="InterPro" id="IPR054158">
    <property type="entry name" value="RNR-II_ins_dom"/>
</dbReference>
<keyword evidence="9" id="KW-0170">Cobalt</keyword>
<dbReference type="EC" id="1.17.4.2" evidence="3"/>
<comment type="catalytic activity">
    <reaction evidence="10">
        <text>a 2'-deoxyribonucleoside 5'-triphosphate + [thioredoxin]-disulfide + H2O = a ribonucleoside 5'-triphosphate + [thioredoxin]-dithiol</text>
        <dbReference type="Rhea" id="RHEA:12701"/>
        <dbReference type="Rhea" id="RHEA-COMP:10698"/>
        <dbReference type="Rhea" id="RHEA-COMP:10700"/>
        <dbReference type="ChEBI" id="CHEBI:15377"/>
        <dbReference type="ChEBI" id="CHEBI:29950"/>
        <dbReference type="ChEBI" id="CHEBI:50058"/>
        <dbReference type="ChEBI" id="CHEBI:61557"/>
        <dbReference type="ChEBI" id="CHEBI:61560"/>
        <dbReference type="EC" id="1.17.4.2"/>
    </reaction>
</comment>
<dbReference type="Gene3D" id="3.20.70.20">
    <property type="match status" value="3"/>
</dbReference>
<dbReference type="SUPFAM" id="SSF51998">
    <property type="entry name" value="PFL-like glycyl radical enzymes"/>
    <property type="match status" value="1"/>
</dbReference>
<feature type="domain" description="Ribonucleotide reductase alpha-helical" evidence="11">
    <location>
        <begin position="62"/>
        <end position="162"/>
    </location>
</feature>
<dbReference type="InterPro" id="IPR050862">
    <property type="entry name" value="RdRp_reductase_class-2"/>
</dbReference>
<evidence type="ECO:0000256" key="1">
    <source>
        <dbReference type="ARBA" id="ARBA00001922"/>
    </source>
</evidence>
<dbReference type="GO" id="GO:0008998">
    <property type="term" value="F:ribonucleoside-triphosphate reductase (thioredoxin) activity"/>
    <property type="evidence" value="ECO:0007669"/>
    <property type="project" value="UniProtKB-EC"/>
</dbReference>
<feature type="domain" description="B12-dependent ribonucleotide reductase insertion" evidence="12">
    <location>
        <begin position="225"/>
        <end position="296"/>
    </location>
</feature>
<protein>
    <recommendedName>
        <fullName evidence="3">ribonucleoside-triphosphate reductase (thioredoxin)</fullName>
        <ecNumber evidence="3">1.17.4.2</ecNumber>
    </recommendedName>
</protein>
<organism evidence="13 14">
    <name type="scientific">Phytophthora sojae (strain P6497)</name>
    <name type="common">Soybean stem and root rot agent</name>
    <name type="synonym">Phytophthora megasperma f. sp. glycines</name>
    <dbReference type="NCBI Taxonomy" id="1094619"/>
    <lineage>
        <taxon>Eukaryota</taxon>
        <taxon>Sar</taxon>
        <taxon>Stramenopiles</taxon>
        <taxon>Oomycota</taxon>
        <taxon>Peronosporomycetes</taxon>
        <taxon>Peronosporales</taxon>
        <taxon>Peronosporaceae</taxon>
        <taxon>Phytophthora</taxon>
    </lineage>
</organism>
<dbReference type="GO" id="GO:0004748">
    <property type="term" value="F:ribonucleoside-diphosphate reductase activity, thioredoxin disulfide as acceptor"/>
    <property type="evidence" value="ECO:0007669"/>
    <property type="project" value="TreeGrafter"/>
</dbReference>
<dbReference type="GO" id="GO:0006260">
    <property type="term" value="P:DNA replication"/>
    <property type="evidence" value="ECO:0007669"/>
    <property type="project" value="UniProtKB-KW"/>
</dbReference>
<dbReference type="PANTHER" id="PTHR43371:SF1">
    <property type="entry name" value="RIBONUCLEOSIDE-DIPHOSPHATE REDUCTASE"/>
    <property type="match status" value="1"/>
</dbReference>
<evidence type="ECO:0000256" key="2">
    <source>
        <dbReference type="ARBA" id="ARBA00005654"/>
    </source>
</evidence>
<dbReference type="GO" id="GO:0031419">
    <property type="term" value="F:cobalamin binding"/>
    <property type="evidence" value="ECO:0007669"/>
    <property type="project" value="UniProtKB-KW"/>
</dbReference>
<dbReference type="STRING" id="1094619.G4Z0A7"/>